<proteinExistence type="predicted"/>
<organism evidence="1 2">
    <name type="scientific">Flavisolibacter ginsengisoli DSM 18119</name>
    <dbReference type="NCBI Taxonomy" id="1121884"/>
    <lineage>
        <taxon>Bacteria</taxon>
        <taxon>Pseudomonadati</taxon>
        <taxon>Bacteroidota</taxon>
        <taxon>Chitinophagia</taxon>
        <taxon>Chitinophagales</taxon>
        <taxon>Chitinophagaceae</taxon>
        <taxon>Flavisolibacter</taxon>
    </lineage>
</organism>
<evidence type="ECO:0000313" key="1">
    <source>
        <dbReference type="EMBL" id="SHF03991.1"/>
    </source>
</evidence>
<gene>
    <name evidence="1" type="ORF">SAMN02745131_01690</name>
</gene>
<protein>
    <submittedName>
        <fullName evidence="1">Uncharacterized protein</fullName>
    </submittedName>
</protein>
<dbReference type="RefSeq" id="WP_072834889.1">
    <property type="nucleotide sequence ID" value="NZ_FQUU01000005.1"/>
</dbReference>
<dbReference type="AlphaFoldDB" id="A0A1M4YDV3"/>
<dbReference type="EMBL" id="FQUU01000005">
    <property type="protein sequence ID" value="SHF03991.1"/>
    <property type="molecule type" value="Genomic_DNA"/>
</dbReference>
<dbReference type="STRING" id="1121884.SAMN02745131_01690"/>
<evidence type="ECO:0000313" key="2">
    <source>
        <dbReference type="Proteomes" id="UP000184048"/>
    </source>
</evidence>
<name>A0A1M4YDV3_9BACT</name>
<keyword evidence="2" id="KW-1185">Reference proteome</keyword>
<accession>A0A1M4YDV3</accession>
<reference evidence="1 2" key="1">
    <citation type="submission" date="2016-11" db="EMBL/GenBank/DDBJ databases">
        <authorList>
            <person name="Jaros S."/>
            <person name="Januszkiewicz K."/>
            <person name="Wedrychowicz H."/>
        </authorList>
    </citation>
    <scope>NUCLEOTIDE SEQUENCE [LARGE SCALE GENOMIC DNA]</scope>
    <source>
        <strain evidence="1 2">DSM 18119</strain>
    </source>
</reference>
<dbReference type="Proteomes" id="UP000184048">
    <property type="component" value="Unassembled WGS sequence"/>
</dbReference>
<sequence length="128" mass="14227">MITPFQIILILVTLALVTFALITSLSSSKASLSVMALTTYLKDIQNRLWNNAPIDAAKERANMEILFNKVKSDCGEAIISGNLDLKGLVKETSDKISFISDNNVSDKKTAWLQYKASIMGFRDIYYKG</sequence>